<accession>A0A645I6R7</accession>
<gene>
    <name evidence="1" type="ORF">SDC9_194078</name>
</gene>
<name>A0A645I6R7_9ZZZZ</name>
<protein>
    <submittedName>
        <fullName evidence="1">Uncharacterized protein</fullName>
    </submittedName>
</protein>
<reference evidence="1" key="1">
    <citation type="submission" date="2019-08" db="EMBL/GenBank/DDBJ databases">
        <authorList>
            <person name="Kucharzyk K."/>
            <person name="Murdoch R.W."/>
            <person name="Higgins S."/>
            <person name="Loffler F."/>
        </authorList>
    </citation>
    <scope>NUCLEOTIDE SEQUENCE</scope>
</reference>
<dbReference type="EMBL" id="VSSQ01107207">
    <property type="protein sequence ID" value="MPN46492.1"/>
    <property type="molecule type" value="Genomic_DNA"/>
</dbReference>
<dbReference type="AlphaFoldDB" id="A0A645I6R7"/>
<comment type="caution">
    <text evidence="1">The sequence shown here is derived from an EMBL/GenBank/DDBJ whole genome shotgun (WGS) entry which is preliminary data.</text>
</comment>
<organism evidence="1">
    <name type="scientific">bioreactor metagenome</name>
    <dbReference type="NCBI Taxonomy" id="1076179"/>
    <lineage>
        <taxon>unclassified sequences</taxon>
        <taxon>metagenomes</taxon>
        <taxon>ecological metagenomes</taxon>
    </lineage>
</organism>
<proteinExistence type="predicted"/>
<evidence type="ECO:0000313" key="1">
    <source>
        <dbReference type="EMBL" id="MPN46492.1"/>
    </source>
</evidence>
<sequence>MRRRRGFQFLLEGGTRVCVFHVQRFLADEMFEVIRIVELPSGGEFPHFGGEVAGFDL</sequence>